<comment type="cofactor">
    <cofactor evidence="1">
        <name>Mg(2+)</name>
        <dbReference type="ChEBI" id="CHEBI:18420"/>
    </cofactor>
</comment>
<comment type="catalytic activity">
    <reaction evidence="10">
        <text>8-oxo-dGTP + H2O = 8-oxo-dGMP + diphosphate + H(+)</text>
        <dbReference type="Rhea" id="RHEA:31575"/>
        <dbReference type="ChEBI" id="CHEBI:15377"/>
        <dbReference type="ChEBI" id="CHEBI:15378"/>
        <dbReference type="ChEBI" id="CHEBI:33019"/>
        <dbReference type="ChEBI" id="CHEBI:63224"/>
        <dbReference type="ChEBI" id="CHEBI:77896"/>
        <dbReference type="EC" id="3.6.1.55"/>
    </reaction>
</comment>
<dbReference type="EMBL" id="JABTDW010000001">
    <property type="protein sequence ID" value="NSB14599.1"/>
    <property type="molecule type" value="Genomic_DNA"/>
</dbReference>
<proteinExistence type="inferred from homology"/>
<reference evidence="14" key="2">
    <citation type="submission" date="2016-02" db="EMBL/GenBank/DDBJ databases">
        <title>Genome sequence of Clostridium beijerinckii strain 59B.</title>
        <authorList>
            <person name="Little G.T."/>
            <person name="Minton N.P."/>
        </authorList>
    </citation>
    <scope>NUCLEOTIDE SEQUENCE</scope>
    <source>
        <strain evidence="14">NCIMB 14988</strain>
    </source>
</reference>
<dbReference type="Proteomes" id="UP000822184">
    <property type="component" value="Unassembled WGS sequence"/>
</dbReference>
<dbReference type="PANTHER" id="PTHR47707:SF1">
    <property type="entry name" value="NUDIX HYDROLASE FAMILY PROTEIN"/>
    <property type="match status" value="1"/>
</dbReference>
<evidence type="ECO:0000256" key="9">
    <source>
        <dbReference type="ARBA" id="ARBA00023204"/>
    </source>
</evidence>
<dbReference type="Proteomes" id="UP000031866">
    <property type="component" value="Chromosome"/>
</dbReference>
<keyword evidence="8" id="KW-0460">Magnesium</keyword>
<dbReference type="InterPro" id="IPR000086">
    <property type="entry name" value="NUDIX_hydrolase_dom"/>
</dbReference>
<protein>
    <recommendedName>
        <fullName evidence="11">8-oxo-dGTP diphosphatase</fullName>
        <ecNumber evidence="11">3.6.1.55</ecNumber>
    </recommendedName>
</protein>
<keyword evidence="5" id="KW-0479">Metal-binding</keyword>
<dbReference type="STRING" id="1520.LF65_02696"/>
<sequence length="134" mass="15374">MKKTINVVAAIIKNENEEILCALRSPIMKSPNLWEFPGGKIEANETPKEAIEREIFEELNCKVRYINIHNENRHEYDDFIVNLITTNCELVNSYPKANEHAALLWLKPESLLSLKWAPADIPAVLEIIKNHAII</sequence>
<evidence type="ECO:0000259" key="13">
    <source>
        <dbReference type="PROSITE" id="PS51462"/>
    </source>
</evidence>
<dbReference type="OrthoDB" id="9810648at2"/>
<dbReference type="InterPro" id="IPR047127">
    <property type="entry name" value="MutT-like"/>
</dbReference>
<evidence type="ECO:0000256" key="3">
    <source>
        <dbReference type="ARBA" id="ARBA00022457"/>
    </source>
</evidence>
<evidence type="ECO:0000256" key="10">
    <source>
        <dbReference type="ARBA" id="ARBA00035861"/>
    </source>
</evidence>
<evidence type="ECO:0000256" key="6">
    <source>
        <dbReference type="ARBA" id="ARBA00022763"/>
    </source>
</evidence>
<dbReference type="EC" id="3.6.1.55" evidence="11"/>
<keyword evidence="6" id="KW-0227">DNA damage</keyword>
<evidence type="ECO:0000256" key="4">
    <source>
        <dbReference type="ARBA" id="ARBA00022705"/>
    </source>
</evidence>
<dbReference type="PANTHER" id="PTHR47707">
    <property type="entry name" value="8-OXO-DGTP DIPHOSPHATASE"/>
    <property type="match status" value="1"/>
</dbReference>
<dbReference type="InterPro" id="IPR015797">
    <property type="entry name" value="NUDIX_hydrolase-like_dom_sf"/>
</dbReference>
<dbReference type="EMBL" id="CP010086">
    <property type="protein sequence ID" value="AJG99269.1"/>
    <property type="molecule type" value="Genomic_DNA"/>
</dbReference>
<dbReference type="PROSITE" id="PS51462">
    <property type="entry name" value="NUDIX"/>
    <property type="match status" value="1"/>
</dbReference>
<feature type="domain" description="Nudix hydrolase" evidence="13">
    <location>
        <begin position="2"/>
        <end position="129"/>
    </location>
</feature>
<dbReference type="PRINTS" id="PR00502">
    <property type="entry name" value="NUDIXFAMILY"/>
</dbReference>
<dbReference type="GO" id="GO:0044715">
    <property type="term" value="F:8-oxo-dGDP phosphatase activity"/>
    <property type="evidence" value="ECO:0007669"/>
    <property type="project" value="TreeGrafter"/>
</dbReference>
<evidence type="ECO:0000256" key="11">
    <source>
        <dbReference type="ARBA" id="ARBA00038905"/>
    </source>
</evidence>
<evidence type="ECO:0000256" key="12">
    <source>
        <dbReference type="RuleBase" id="RU003476"/>
    </source>
</evidence>
<keyword evidence="9" id="KW-0234">DNA repair</keyword>
<evidence type="ECO:0000256" key="2">
    <source>
        <dbReference type="ARBA" id="ARBA00005582"/>
    </source>
</evidence>
<dbReference type="Pfam" id="PF00293">
    <property type="entry name" value="NUDIX"/>
    <property type="match status" value="1"/>
</dbReference>
<evidence type="ECO:0000256" key="8">
    <source>
        <dbReference type="ARBA" id="ARBA00022842"/>
    </source>
</evidence>
<evidence type="ECO:0000256" key="7">
    <source>
        <dbReference type="ARBA" id="ARBA00022801"/>
    </source>
</evidence>
<dbReference type="GO" id="GO:0035539">
    <property type="term" value="F:8-oxo-7,8-dihydrodeoxyguanosine triphosphate pyrophosphatase activity"/>
    <property type="evidence" value="ECO:0007669"/>
    <property type="project" value="UniProtKB-EC"/>
</dbReference>
<comment type="similarity">
    <text evidence="2 12">Belongs to the Nudix hydrolase family.</text>
</comment>
<dbReference type="CDD" id="cd03425">
    <property type="entry name" value="NUDIX_MutT_NudA_like"/>
    <property type="match status" value="1"/>
</dbReference>
<evidence type="ECO:0000313" key="15">
    <source>
        <dbReference type="EMBL" id="NSB14599.1"/>
    </source>
</evidence>
<dbReference type="SUPFAM" id="SSF55811">
    <property type="entry name" value="Nudix"/>
    <property type="match status" value="1"/>
</dbReference>
<dbReference type="KEGG" id="cbei:LF65_02696"/>
<dbReference type="GO" id="GO:0006260">
    <property type="term" value="P:DNA replication"/>
    <property type="evidence" value="ECO:0007669"/>
    <property type="project" value="UniProtKB-KW"/>
</dbReference>
<keyword evidence="7 12" id="KW-0378">Hydrolase</keyword>
<dbReference type="InterPro" id="IPR020476">
    <property type="entry name" value="Nudix_hydrolase"/>
</dbReference>
<reference evidence="15" key="3">
    <citation type="submission" date="2020-06" db="EMBL/GenBank/DDBJ databases">
        <title>Genomic insights into acetone-butanol-ethanol (ABE) fermentation by sequencing solventogenic clostridia strains.</title>
        <authorList>
            <person name="Brown S."/>
        </authorList>
    </citation>
    <scope>NUCLEOTIDE SEQUENCE</scope>
    <source>
        <strain evidence="15">DJ123</strain>
    </source>
</reference>
<dbReference type="GO" id="GO:0006281">
    <property type="term" value="P:DNA repair"/>
    <property type="evidence" value="ECO:0007669"/>
    <property type="project" value="UniProtKB-KW"/>
</dbReference>
<name>A0A0B5QAM8_CLOBE</name>
<dbReference type="GO" id="GO:0044716">
    <property type="term" value="F:8-oxo-GDP phosphatase activity"/>
    <property type="evidence" value="ECO:0007669"/>
    <property type="project" value="TreeGrafter"/>
</dbReference>
<dbReference type="InterPro" id="IPR020084">
    <property type="entry name" value="NUDIX_hydrolase_CS"/>
</dbReference>
<evidence type="ECO:0000256" key="1">
    <source>
        <dbReference type="ARBA" id="ARBA00001946"/>
    </source>
</evidence>
<gene>
    <name evidence="15" type="ORF">BCD95_002858</name>
    <name evidence="14" type="ORF">LF65_02696</name>
</gene>
<dbReference type="PROSITE" id="PS00893">
    <property type="entry name" value="NUDIX_BOX"/>
    <property type="match status" value="1"/>
</dbReference>
<evidence type="ECO:0000256" key="5">
    <source>
        <dbReference type="ARBA" id="ARBA00022723"/>
    </source>
</evidence>
<dbReference type="AlphaFoldDB" id="A0A0B5QAM8"/>
<accession>A0A0B5QAM8</accession>
<dbReference type="RefSeq" id="WP_026886815.1">
    <property type="nucleotide sequence ID" value="NZ_CP010086.2"/>
</dbReference>
<organism evidence="14 16">
    <name type="scientific">Clostridium beijerinckii</name>
    <name type="common">Clostridium MP</name>
    <dbReference type="NCBI Taxonomy" id="1520"/>
    <lineage>
        <taxon>Bacteria</taxon>
        <taxon>Bacillati</taxon>
        <taxon>Bacillota</taxon>
        <taxon>Clostridia</taxon>
        <taxon>Eubacteriales</taxon>
        <taxon>Clostridiaceae</taxon>
        <taxon>Clostridium</taxon>
    </lineage>
</organism>
<dbReference type="Gene3D" id="3.90.79.10">
    <property type="entry name" value="Nucleoside Triphosphate Pyrophosphohydrolase"/>
    <property type="match status" value="1"/>
</dbReference>
<dbReference type="GO" id="GO:0046872">
    <property type="term" value="F:metal ion binding"/>
    <property type="evidence" value="ECO:0007669"/>
    <property type="project" value="UniProtKB-KW"/>
</dbReference>
<reference evidence="16" key="1">
    <citation type="submission" date="2014-12" db="EMBL/GenBank/DDBJ databases">
        <title>Genome sequence of Clostridium beijerinckii strain 59B.</title>
        <authorList>
            <person name="Little G.T."/>
            <person name="Minton N.P."/>
        </authorList>
    </citation>
    <scope>NUCLEOTIDE SEQUENCE [LARGE SCALE GENOMIC DNA]</scope>
    <source>
        <strain evidence="16">59B</strain>
    </source>
</reference>
<evidence type="ECO:0000313" key="16">
    <source>
        <dbReference type="Proteomes" id="UP000031866"/>
    </source>
</evidence>
<evidence type="ECO:0000313" key="14">
    <source>
        <dbReference type="EMBL" id="AJG99269.1"/>
    </source>
</evidence>
<keyword evidence="4" id="KW-0235">DNA replication</keyword>
<keyword evidence="3" id="KW-0515">Mutator protein</keyword>
<dbReference type="GO" id="GO:0008413">
    <property type="term" value="F:8-oxo-7,8-dihydroguanosine triphosphate pyrophosphatase activity"/>
    <property type="evidence" value="ECO:0007669"/>
    <property type="project" value="TreeGrafter"/>
</dbReference>